<evidence type="ECO:0000313" key="4">
    <source>
        <dbReference type="EMBL" id="CAF4307202.1"/>
    </source>
</evidence>
<evidence type="ECO:0000313" key="3">
    <source>
        <dbReference type="EMBL" id="CAF2085844.1"/>
    </source>
</evidence>
<dbReference type="Proteomes" id="UP000681967">
    <property type="component" value="Unassembled WGS sequence"/>
</dbReference>
<reference evidence="3" key="1">
    <citation type="submission" date="2021-02" db="EMBL/GenBank/DDBJ databases">
        <authorList>
            <person name="Nowell W R."/>
        </authorList>
    </citation>
    <scope>NUCLEOTIDE SEQUENCE</scope>
</reference>
<dbReference type="EMBL" id="CAJNOW010009750">
    <property type="protein sequence ID" value="CAF1569397.1"/>
    <property type="molecule type" value="Genomic_DNA"/>
</dbReference>
<dbReference type="EMBL" id="CAJOBH010036917">
    <property type="protein sequence ID" value="CAF4307202.1"/>
    <property type="molecule type" value="Genomic_DNA"/>
</dbReference>
<proteinExistence type="predicted"/>
<evidence type="ECO:0000313" key="5">
    <source>
        <dbReference type="EMBL" id="CAF4384904.1"/>
    </source>
</evidence>
<dbReference type="Proteomes" id="UP000663834">
    <property type="component" value="Unassembled WGS sequence"/>
</dbReference>
<organism evidence="3 6">
    <name type="scientific">Rotaria magnacalcarata</name>
    <dbReference type="NCBI Taxonomy" id="392030"/>
    <lineage>
        <taxon>Eukaryota</taxon>
        <taxon>Metazoa</taxon>
        <taxon>Spiralia</taxon>
        <taxon>Gnathifera</taxon>
        <taxon>Rotifera</taxon>
        <taxon>Eurotatoria</taxon>
        <taxon>Bdelloidea</taxon>
        <taxon>Philodinida</taxon>
        <taxon>Philodinidae</taxon>
        <taxon>Rotaria</taxon>
    </lineage>
</organism>
<gene>
    <name evidence="4" type="ORF">BYL167_LOCUS27741</name>
    <name evidence="5" type="ORF">GIL414_LOCUS29467</name>
    <name evidence="2" type="ORF">KQP761_LOCUS19026</name>
    <name evidence="3" type="ORF">MBJ925_LOCUS19497</name>
</gene>
<dbReference type="EMBL" id="CAJNRE010009819">
    <property type="protein sequence ID" value="CAF2085844.1"/>
    <property type="molecule type" value="Genomic_DNA"/>
</dbReference>
<dbReference type="EMBL" id="CAJOBJ010053450">
    <property type="protein sequence ID" value="CAF4384904.1"/>
    <property type="molecule type" value="Genomic_DNA"/>
</dbReference>
<comment type="caution">
    <text evidence="3">The sequence shown here is derived from an EMBL/GenBank/DDBJ whole genome shotgun (WGS) entry which is preliminary data.</text>
</comment>
<protein>
    <submittedName>
        <fullName evidence="3">Uncharacterized protein</fullName>
    </submittedName>
</protein>
<dbReference type="AlphaFoldDB" id="A0A816SFG7"/>
<dbReference type="Proteomes" id="UP000681720">
    <property type="component" value="Unassembled WGS sequence"/>
</dbReference>
<dbReference type="Proteomes" id="UP000663824">
    <property type="component" value="Unassembled WGS sequence"/>
</dbReference>
<accession>A0A816SFG7</accession>
<feature type="region of interest" description="Disordered" evidence="1">
    <location>
        <begin position="1"/>
        <end position="28"/>
    </location>
</feature>
<name>A0A816SFG7_9BILA</name>
<sequence length="123" mass="13764">MNQQYSSNRNNSSFNGANNNRIRPQPNEMIYSNNNQSRLRTANTVFSLDLSSNAEVEPEEFSVSSTPCINMRELPKDGVNSKNIPKNPSKSPLIFIATLVNNYQTKILINTGATTTLIREDVL</sequence>
<feature type="compositionally biased region" description="Low complexity" evidence="1">
    <location>
        <begin position="1"/>
        <end position="20"/>
    </location>
</feature>
<evidence type="ECO:0000256" key="1">
    <source>
        <dbReference type="SAM" id="MobiDB-lite"/>
    </source>
</evidence>
<evidence type="ECO:0000313" key="2">
    <source>
        <dbReference type="EMBL" id="CAF1569397.1"/>
    </source>
</evidence>
<evidence type="ECO:0000313" key="6">
    <source>
        <dbReference type="Proteomes" id="UP000663824"/>
    </source>
</evidence>